<dbReference type="PANTHER" id="PTHR21240">
    <property type="entry name" value="2-AMINO-3-CARBOXYLMUCONATE-6-SEMIALDEHYDE DECARBOXYLASE"/>
    <property type="match status" value="1"/>
</dbReference>
<dbReference type="Proteomes" id="UP000501452">
    <property type="component" value="Chromosome"/>
</dbReference>
<dbReference type="SUPFAM" id="SSF51556">
    <property type="entry name" value="Metallo-dependent hydrolases"/>
    <property type="match status" value="1"/>
</dbReference>
<dbReference type="EMBL" id="CP045119">
    <property type="protein sequence ID" value="QIN84983.1"/>
    <property type="molecule type" value="Genomic_DNA"/>
</dbReference>
<keyword evidence="3" id="KW-0378">Hydrolase</keyword>
<dbReference type="GO" id="GO:0016787">
    <property type="term" value="F:hydrolase activity"/>
    <property type="evidence" value="ECO:0007669"/>
    <property type="project" value="UniProtKB-KW"/>
</dbReference>
<organism evidence="3 4">
    <name type="scientific">Rubrobacter tropicus</name>
    <dbReference type="NCBI Taxonomy" id="2653851"/>
    <lineage>
        <taxon>Bacteria</taxon>
        <taxon>Bacillati</taxon>
        <taxon>Actinomycetota</taxon>
        <taxon>Rubrobacteria</taxon>
        <taxon>Rubrobacterales</taxon>
        <taxon>Rubrobacteraceae</taxon>
        <taxon>Rubrobacter</taxon>
    </lineage>
</organism>
<dbReference type="GO" id="GO:0005737">
    <property type="term" value="C:cytoplasm"/>
    <property type="evidence" value="ECO:0007669"/>
    <property type="project" value="TreeGrafter"/>
</dbReference>
<dbReference type="PANTHER" id="PTHR21240:SF28">
    <property type="entry name" value="ISO-OROTATE DECARBOXYLASE (EUROFUNG)"/>
    <property type="match status" value="1"/>
</dbReference>
<sequence>MTLPGREKRGNIEGGIIDCDVHNAVPSIESLFPHLPDRWVDYMVESGIKTIEPNYYPKGVPLSARPGSEPAGGPAGSDLGLLRDQLLDPWNVRYAMLNCVYGVQLIQNREWAMVMASALNDWQIAEWLEKDGRLRASITVSTRDPGTAAREIERVGGHPGFAQVLLLARSEMPYGERYYWPIYEAAERHGLPVCIHAGGSAGNPITSVGWPSYYIEDYVGFAQAFQAQVVSMVTAGVFAEYPGLRVVLAEAGITWLPSLMWRFDKDWKGIRRETPWVSRPPSEIIREHVRLTTQPIDEPSNPEHLLQVIDQIGSEEMLLFSTDYPHWHFDEPEDALPVKLPPDLERKIFSGNARALYGLDDATSER</sequence>
<dbReference type="GO" id="GO:0016831">
    <property type="term" value="F:carboxy-lyase activity"/>
    <property type="evidence" value="ECO:0007669"/>
    <property type="project" value="InterPro"/>
</dbReference>
<dbReference type="InterPro" id="IPR032466">
    <property type="entry name" value="Metal_Hydrolase"/>
</dbReference>
<accession>A0A6G8QEV5</accession>
<dbReference type="InterPro" id="IPR006680">
    <property type="entry name" value="Amidohydro-rel"/>
</dbReference>
<protein>
    <submittedName>
        <fullName evidence="3">Amidohydrolase family protein</fullName>
    </submittedName>
</protein>
<evidence type="ECO:0000313" key="4">
    <source>
        <dbReference type="Proteomes" id="UP000501452"/>
    </source>
</evidence>
<feature type="domain" description="Amidohydrolase-related" evidence="2">
    <location>
        <begin position="17"/>
        <end position="359"/>
    </location>
</feature>
<gene>
    <name evidence="3" type="ORF">GBA63_01635</name>
</gene>
<reference evidence="3 4" key="1">
    <citation type="submission" date="2019-10" db="EMBL/GenBank/DDBJ databases">
        <title>Rubrobacter sp nov SCSIO 52090 isolated from a deep-sea sediment in the South China Sea.</title>
        <authorList>
            <person name="Chen R.W."/>
        </authorList>
    </citation>
    <scope>NUCLEOTIDE SEQUENCE [LARGE SCALE GENOMIC DNA]</scope>
    <source>
        <strain evidence="3 4">SCSIO 52909</strain>
    </source>
</reference>
<dbReference type="GO" id="GO:0019748">
    <property type="term" value="P:secondary metabolic process"/>
    <property type="evidence" value="ECO:0007669"/>
    <property type="project" value="TreeGrafter"/>
</dbReference>
<dbReference type="AlphaFoldDB" id="A0A6G8QEV5"/>
<keyword evidence="1" id="KW-0456">Lyase</keyword>
<evidence type="ECO:0000259" key="2">
    <source>
        <dbReference type="Pfam" id="PF04909"/>
    </source>
</evidence>
<dbReference type="Gene3D" id="3.20.20.140">
    <property type="entry name" value="Metal-dependent hydrolases"/>
    <property type="match status" value="1"/>
</dbReference>
<keyword evidence="4" id="KW-1185">Reference proteome</keyword>
<dbReference type="KEGG" id="rub:GBA63_01635"/>
<evidence type="ECO:0000313" key="3">
    <source>
        <dbReference type="EMBL" id="QIN84983.1"/>
    </source>
</evidence>
<evidence type="ECO:0000256" key="1">
    <source>
        <dbReference type="ARBA" id="ARBA00023239"/>
    </source>
</evidence>
<proteinExistence type="predicted"/>
<dbReference type="InterPro" id="IPR032465">
    <property type="entry name" value="ACMSD"/>
</dbReference>
<dbReference type="Pfam" id="PF04909">
    <property type="entry name" value="Amidohydro_2"/>
    <property type="match status" value="1"/>
</dbReference>
<name>A0A6G8QEV5_9ACTN</name>